<dbReference type="PANTHER" id="PTHR42852">
    <property type="entry name" value="THIOL:DISULFIDE INTERCHANGE PROTEIN DSBE"/>
    <property type="match status" value="1"/>
</dbReference>
<dbReference type="Proteomes" id="UP000249739">
    <property type="component" value="Unassembled WGS sequence"/>
</dbReference>
<dbReference type="Gene3D" id="3.40.30.10">
    <property type="entry name" value="Glutaredoxin"/>
    <property type="match status" value="1"/>
</dbReference>
<reference evidence="4 5" key="1">
    <citation type="submission" date="2017-08" db="EMBL/GenBank/DDBJ databases">
        <title>Infants hospitalized years apart are colonized by the same room-sourced microbial strains.</title>
        <authorList>
            <person name="Brooks B."/>
            <person name="Olm M.R."/>
            <person name="Firek B.A."/>
            <person name="Baker R."/>
            <person name="Thomas B.C."/>
            <person name="Morowitz M.J."/>
            <person name="Banfield J.F."/>
        </authorList>
    </citation>
    <scope>NUCLEOTIDE SEQUENCE [LARGE SCALE GENOMIC DNA]</scope>
    <source>
        <strain evidence="4">S2_006_000_R2_64</strain>
    </source>
</reference>
<dbReference type="InterPro" id="IPR036249">
    <property type="entry name" value="Thioredoxin-like_sf"/>
</dbReference>
<dbReference type="InterPro" id="IPR050553">
    <property type="entry name" value="Thioredoxin_ResA/DsbE_sf"/>
</dbReference>
<dbReference type="PROSITE" id="PS51352">
    <property type="entry name" value="THIOREDOXIN_2"/>
    <property type="match status" value="1"/>
</dbReference>
<dbReference type="AlphaFoldDB" id="A0A2W5HAY2"/>
<dbReference type="GO" id="GO:0016491">
    <property type="term" value="F:oxidoreductase activity"/>
    <property type="evidence" value="ECO:0007669"/>
    <property type="project" value="InterPro"/>
</dbReference>
<dbReference type="SUPFAM" id="SSF52833">
    <property type="entry name" value="Thioredoxin-like"/>
    <property type="match status" value="1"/>
</dbReference>
<protein>
    <recommendedName>
        <fullName evidence="3">Thioredoxin domain-containing protein</fullName>
    </recommendedName>
</protein>
<gene>
    <name evidence="4" type="ORF">DI586_07515</name>
</gene>
<accession>A0A2W5HAY2</accession>
<evidence type="ECO:0000256" key="1">
    <source>
        <dbReference type="ARBA" id="ARBA00023284"/>
    </source>
</evidence>
<dbReference type="GO" id="GO:0016209">
    <property type="term" value="F:antioxidant activity"/>
    <property type="evidence" value="ECO:0007669"/>
    <property type="project" value="InterPro"/>
</dbReference>
<dbReference type="InterPro" id="IPR017937">
    <property type="entry name" value="Thioredoxin_CS"/>
</dbReference>
<evidence type="ECO:0000313" key="5">
    <source>
        <dbReference type="Proteomes" id="UP000249739"/>
    </source>
</evidence>
<comment type="caution">
    <text evidence="4">The sequence shown here is derived from an EMBL/GenBank/DDBJ whole genome shotgun (WGS) entry which is preliminary data.</text>
</comment>
<dbReference type="PROSITE" id="PS00194">
    <property type="entry name" value="THIOREDOXIN_1"/>
    <property type="match status" value="1"/>
</dbReference>
<name>A0A2W5HAY2_9BACT</name>
<keyword evidence="2" id="KW-1133">Transmembrane helix</keyword>
<dbReference type="InterPro" id="IPR013766">
    <property type="entry name" value="Thioredoxin_domain"/>
</dbReference>
<dbReference type="EMBL" id="QFOT01000080">
    <property type="protein sequence ID" value="PZP55236.1"/>
    <property type="molecule type" value="Genomic_DNA"/>
</dbReference>
<sequence length="196" mass="21860">MKKNISLIVGIFAAIAIATLLLDVRVKPRVRTIDDIAEKSSIKVRIAPDFSATDIRGRKVRLSDFKGKIVILHFWATWCPPCVGEFPKLTAMANSFRDDVVVLALSSDSQEKTIRQFITQSAPASAKLASFYSVWDENRAVTHDLYQTFSYPETIIIDRNAAMVRKIPGDADWTSQEMTSYLEDIAGTIAKPPLNP</sequence>
<feature type="domain" description="Thioredoxin" evidence="3">
    <location>
        <begin position="41"/>
        <end position="187"/>
    </location>
</feature>
<dbReference type="InterPro" id="IPR000866">
    <property type="entry name" value="AhpC/TSA"/>
</dbReference>
<dbReference type="CDD" id="cd02966">
    <property type="entry name" value="TlpA_like_family"/>
    <property type="match status" value="1"/>
</dbReference>
<organism evidence="4 5">
    <name type="scientific">Micavibrio aeruginosavorus</name>
    <dbReference type="NCBI Taxonomy" id="349221"/>
    <lineage>
        <taxon>Bacteria</taxon>
        <taxon>Pseudomonadati</taxon>
        <taxon>Bdellovibrionota</taxon>
        <taxon>Bdellovibrionia</taxon>
        <taxon>Bdellovibrionales</taxon>
        <taxon>Pseudobdellovibrionaceae</taxon>
        <taxon>Micavibrio</taxon>
    </lineage>
</organism>
<evidence type="ECO:0000259" key="3">
    <source>
        <dbReference type="PROSITE" id="PS51352"/>
    </source>
</evidence>
<proteinExistence type="predicted"/>
<dbReference type="PANTHER" id="PTHR42852:SF18">
    <property type="entry name" value="CHROMOSOME UNDETERMINED SCAFFOLD_47, WHOLE GENOME SHOTGUN SEQUENCE"/>
    <property type="match status" value="1"/>
</dbReference>
<evidence type="ECO:0000256" key="2">
    <source>
        <dbReference type="SAM" id="Phobius"/>
    </source>
</evidence>
<keyword evidence="1" id="KW-0676">Redox-active center</keyword>
<feature type="transmembrane region" description="Helical" evidence="2">
    <location>
        <begin position="6"/>
        <end position="24"/>
    </location>
</feature>
<evidence type="ECO:0000313" key="4">
    <source>
        <dbReference type="EMBL" id="PZP55236.1"/>
    </source>
</evidence>
<keyword evidence="2" id="KW-0472">Membrane</keyword>
<keyword evidence="2" id="KW-0812">Transmembrane</keyword>
<dbReference type="Pfam" id="PF00578">
    <property type="entry name" value="AhpC-TSA"/>
    <property type="match status" value="1"/>
</dbReference>